<keyword evidence="1" id="KW-0812">Transmembrane</keyword>
<comment type="caution">
    <text evidence="3">The sequence shown here is derived from an EMBL/GenBank/DDBJ whole genome shotgun (WGS) entry which is preliminary data.</text>
</comment>
<dbReference type="Pfam" id="PF02698">
    <property type="entry name" value="DUF218"/>
    <property type="match status" value="1"/>
</dbReference>
<dbReference type="InterPro" id="IPR051599">
    <property type="entry name" value="Cell_Envelope_Assoc"/>
</dbReference>
<evidence type="ECO:0000313" key="4">
    <source>
        <dbReference type="Proteomes" id="UP000006408"/>
    </source>
</evidence>
<dbReference type="AlphaFoldDB" id="C4FEL3"/>
<dbReference type="EMBL" id="ABYS02000004">
    <property type="protein sequence ID" value="EEP21394.1"/>
    <property type="molecule type" value="Genomic_DNA"/>
</dbReference>
<dbReference type="GO" id="GO:0005886">
    <property type="term" value="C:plasma membrane"/>
    <property type="evidence" value="ECO:0007669"/>
    <property type="project" value="TreeGrafter"/>
</dbReference>
<dbReference type="InterPro" id="IPR003848">
    <property type="entry name" value="DUF218"/>
</dbReference>
<evidence type="ECO:0000313" key="3">
    <source>
        <dbReference type="EMBL" id="EEP21394.1"/>
    </source>
</evidence>
<dbReference type="PANTHER" id="PTHR30336:SF4">
    <property type="entry name" value="ENVELOPE BIOGENESIS FACTOR ELYC"/>
    <property type="match status" value="1"/>
</dbReference>
<keyword evidence="4" id="KW-1185">Reference proteome</keyword>
<dbReference type="GO" id="GO:0043164">
    <property type="term" value="P:Gram-negative-bacterium-type cell wall biogenesis"/>
    <property type="evidence" value="ECO:0007669"/>
    <property type="project" value="TreeGrafter"/>
</dbReference>
<dbReference type="PATRIC" id="fig|518635.7.peg.697"/>
<dbReference type="PANTHER" id="PTHR30336">
    <property type="entry name" value="INNER MEMBRANE PROTEIN, PROBABLE PERMEASE"/>
    <property type="match status" value="1"/>
</dbReference>
<feature type="domain" description="DUF218" evidence="2">
    <location>
        <begin position="103"/>
        <end position="223"/>
    </location>
</feature>
<dbReference type="InterPro" id="IPR014729">
    <property type="entry name" value="Rossmann-like_a/b/a_fold"/>
</dbReference>
<organism evidence="3 4">
    <name type="scientific">Bifidobacterium angulatum DSM 20098 = JCM 7096</name>
    <dbReference type="NCBI Taxonomy" id="518635"/>
    <lineage>
        <taxon>Bacteria</taxon>
        <taxon>Bacillati</taxon>
        <taxon>Actinomycetota</taxon>
        <taxon>Actinomycetes</taxon>
        <taxon>Bifidobacteriales</taxon>
        <taxon>Bifidobacteriaceae</taxon>
        <taxon>Bifidobacterium</taxon>
    </lineage>
</organism>
<feature type="transmembrane region" description="Helical" evidence="1">
    <location>
        <begin position="71"/>
        <end position="91"/>
    </location>
</feature>
<dbReference type="HOGENOM" id="CLU_051474_2_2_11"/>
<gene>
    <name evidence="3" type="ORF">BIFANG_02754</name>
</gene>
<feature type="transmembrane region" description="Helical" evidence="1">
    <location>
        <begin position="36"/>
        <end position="59"/>
    </location>
</feature>
<keyword evidence="1" id="KW-0472">Membrane</keyword>
<reference evidence="3" key="1">
    <citation type="submission" date="2009-04" db="EMBL/GenBank/DDBJ databases">
        <authorList>
            <person name="Weinstock G."/>
            <person name="Sodergren E."/>
            <person name="Clifton S."/>
            <person name="Fulton L."/>
            <person name="Fulton B."/>
            <person name="Courtney L."/>
            <person name="Fronick C."/>
            <person name="Harrison M."/>
            <person name="Strong C."/>
            <person name="Farmer C."/>
            <person name="Delahaunty K."/>
            <person name="Markovic C."/>
            <person name="Hall O."/>
            <person name="Minx P."/>
            <person name="Tomlinson C."/>
            <person name="Mitreva M."/>
            <person name="Nelson J."/>
            <person name="Hou S."/>
            <person name="Wollam A."/>
            <person name="Pepin K.H."/>
            <person name="Johnson M."/>
            <person name="Bhonagiri V."/>
            <person name="Nash W.E."/>
            <person name="Warren W."/>
            <person name="Chinwalla A."/>
            <person name="Mardis E.R."/>
            <person name="Wilson R.K."/>
        </authorList>
    </citation>
    <scope>NUCLEOTIDE SEQUENCE [LARGE SCALE GENOMIC DNA]</scope>
    <source>
        <strain evidence="3">DSM 20098</strain>
    </source>
</reference>
<proteinExistence type="predicted"/>
<protein>
    <recommendedName>
        <fullName evidence="2">DUF218 domain-containing protein</fullName>
    </recommendedName>
</protein>
<dbReference type="GO" id="GO:0000270">
    <property type="term" value="P:peptidoglycan metabolic process"/>
    <property type="evidence" value="ECO:0007669"/>
    <property type="project" value="TreeGrafter"/>
</dbReference>
<keyword evidence="1" id="KW-1133">Transmembrane helix</keyword>
<dbReference type="CDD" id="cd06259">
    <property type="entry name" value="YdcF-like"/>
    <property type="match status" value="1"/>
</dbReference>
<accession>C4FEL3</accession>
<sequence length="253" mass="27560">MKGANMGKRVALGICMVAALASTAYGVHVWTAHSGTSFWMMWIVIACVFVAAGLAVWFGWWKALPKVVRRVCAVVLCTGLICFGAVEGWVISGMRAAGEPGLDYVIVLGAQVHKTRPSLVLQYRLDKAIDYLESNPNTICIVSGGKGANEPFPEAQGMAEYLERHGIAASRIIRESKSKDTRQNIANSRRLMTKRNASIGIITSDFHVARAMQIARDQGLANAQGIASGSPGDMLVNNMLREFFAELKYLVKR</sequence>
<name>C4FEL3_9BIFI</name>
<evidence type="ECO:0000259" key="2">
    <source>
        <dbReference type="Pfam" id="PF02698"/>
    </source>
</evidence>
<dbReference type="eggNOG" id="COG1434">
    <property type="taxonomic scope" value="Bacteria"/>
</dbReference>
<dbReference type="Proteomes" id="UP000006408">
    <property type="component" value="Unassembled WGS sequence"/>
</dbReference>
<dbReference type="Gene3D" id="3.40.50.620">
    <property type="entry name" value="HUPs"/>
    <property type="match status" value="1"/>
</dbReference>
<evidence type="ECO:0000256" key="1">
    <source>
        <dbReference type="SAM" id="Phobius"/>
    </source>
</evidence>